<protein>
    <submittedName>
        <fullName evidence="1">Uncharacterized protein</fullName>
    </submittedName>
</protein>
<accession>A0A183PEK4</accession>
<dbReference type="EMBL" id="UZAL01032807">
    <property type="protein sequence ID" value="VDP61867.1"/>
    <property type="molecule type" value="Genomic_DNA"/>
</dbReference>
<sequence length="445" mass="51426">MLSSLGLADCLKQNPDLPIMSFADKQIIERFNMVRDYLLVRASRLLAYELESNMNCNYLPKQFTCLVHVTAPKHLISELLNISLCKSEKIYHSKNPHIDLISWTLEQKLNVTDYAFWCVTSIDVKDIEAINYLLSRLLPHAKLLAKDHLFCYSLILHLDRVRKAALPDNEHIKLLRSVFEHLSISSKCDLLTTLQSSLKNSNRSTPLPNSTVHFQTRIRQLFNRLVVSNVNSGDDNYDNNQQVLNLFNKDVGNSSSNVDVNTEIQADSADDESQFLLDCELLLFTNPVRFLVELIRLPVNRKCPHSLIAVHQLLDQLLYVFQIPINFSTGTKFLPETNNDKFTTTLSEQQIVHSTIFQELILIDWSNRKSYLDISLFGHEDLYNELNNGNLFNVNFQYEEEKNRSDLLNNNKLYQFNMSEEVWSSSKLSENPLLNTIVYLFKKVC</sequence>
<evidence type="ECO:0000313" key="1">
    <source>
        <dbReference type="EMBL" id="VDP61867.1"/>
    </source>
</evidence>
<proteinExistence type="predicted"/>
<dbReference type="Proteomes" id="UP000269396">
    <property type="component" value="Unassembled WGS sequence"/>
</dbReference>
<organism evidence="1 2">
    <name type="scientific">Schistosoma mattheei</name>
    <dbReference type="NCBI Taxonomy" id="31246"/>
    <lineage>
        <taxon>Eukaryota</taxon>
        <taxon>Metazoa</taxon>
        <taxon>Spiralia</taxon>
        <taxon>Lophotrochozoa</taxon>
        <taxon>Platyhelminthes</taxon>
        <taxon>Trematoda</taxon>
        <taxon>Digenea</taxon>
        <taxon>Strigeidida</taxon>
        <taxon>Schistosomatoidea</taxon>
        <taxon>Schistosomatidae</taxon>
        <taxon>Schistosoma</taxon>
    </lineage>
</organism>
<name>A0A183PEK4_9TREM</name>
<gene>
    <name evidence="1" type="ORF">SMTD_LOCUS12790</name>
</gene>
<keyword evidence="2" id="KW-1185">Reference proteome</keyword>
<reference evidence="1 2" key="1">
    <citation type="submission" date="2018-11" db="EMBL/GenBank/DDBJ databases">
        <authorList>
            <consortium name="Pathogen Informatics"/>
        </authorList>
    </citation>
    <scope>NUCLEOTIDE SEQUENCE [LARGE SCALE GENOMIC DNA]</scope>
    <source>
        <strain>Denwood</strain>
        <strain evidence="2">Zambia</strain>
    </source>
</reference>
<dbReference type="AlphaFoldDB" id="A0A183PEK4"/>
<dbReference type="STRING" id="31246.A0A183PEK4"/>
<evidence type="ECO:0000313" key="2">
    <source>
        <dbReference type="Proteomes" id="UP000269396"/>
    </source>
</evidence>